<reference evidence="3" key="1">
    <citation type="submission" date="2013-07" db="EMBL/GenBank/DDBJ databases">
        <title>The genome sequence of Escherichia coli UMEA 3162-1.</title>
        <authorList>
            <consortium name="The Broad Institute Genome Sequencing Platform"/>
            <consortium name="The Broad Institute Genome Sequencing Center for Infectious Disease"/>
            <person name="Feldgarden M."/>
            <person name="Frimodt-Moller N."/>
            <person name="Leihof R.F."/>
            <person name="Rasmussen L."/>
            <person name="Young S.K."/>
            <person name="Zeng Q."/>
            <person name="Gargeya S."/>
            <person name="Abouelleil A."/>
            <person name="Alvarado L."/>
            <person name="Berlin A.M."/>
            <person name="Chapman S.B."/>
            <person name="Gainer-Dewar J."/>
            <person name="Goldberg J."/>
            <person name="Gnerre S."/>
            <person name="Griggs A."/>
            <person name="Gujja S."/>
            <person name="Hansen M."/>
            <person name="Howarth C."/>
            <person name="Imamovic A."/>
            <person name="Larimer J."/>
            <person name="McCowan C."/>
            <person name="Murphy C."/>
            <person name="Pearson M."/>
            <person name="Poon T."/>
            <person name="Priest M."/>
            <person name="Roberts A."/>
            <person name="Saif S."/>
            <person name="Shea T."/>
            <person name="Sykes S."/>
            <person name="Wortman J."/>
            <person name="Nusbaum C."/>
            <person name="Birren B."/>
        </authorList>
    </citation>
    <scope>NUCLEOTIDE SEQUENCE [LARGE SCALE GENOMIC DNA]</scope>
    <source>
        <strain evidence="3">UMEA 3162-1</strain>
    </source>
</reference>
<keyword evidence="1" id="KW-0472">Membrane</keyword>
<dbReference type="Proteomes" id="UP000016035">
    <property type="component" value="Unassembled WGS sequence"/>
</dbReference>
<evidence type="ECO:0000313" key="2">
    <source>
        <dbReference type="EMBL" id="EQX17015.1"/>
    </source>
</evidence>
<comment type="caution">
    <text evidence="2">The sequence shown here is derived from an EMBL/GenBank/DDBJ whole genome shotgun (WGS) entry which is preliminary data.</text>
</comment>
<feature type="transmembrane region" description="Helical" evidence="1">
    <location>
        <begin position="118"/>
        <end position="139"/>
    </location>
</feature>
<feature type="transmembrane region" description="Helical" evidence="1">
    <location>
        <begin position="273"/>
        <end position="294"/>
    </location>
</feature>
<sequence length="295" mass="33195">MSAPSFIFAILPVILTMCIITSLFWIFIYTRGKWTFSSGITVSRYLQQYRWFHFGNISLLILSVILTARVYDTEYPLQVYICIYIPPVMILTSLLTILTIKEATRTYKTYKSNRLTPVFIIAYVGLGYLFCFTTGIYELSSTRFNPVVSEMLMSFLSRLSIMLPVTLAEIAVIYLLLLALHFPDGVSARGLSVTRYLRHNDWFYYINTGNAVLALILSTWIYHSSISLTAALFTGALSIFFNTTIPASLSVIEHTPSDTDSKKWDTLKTSPATVLYCSGIGYVIGFIVNPSTAIG</sequence>
<dbReference type="EMBL" id="AWBU01000049">
    <property type="protein sequence ID" value="EQX17015.1"/>
    <property type="molecule type" value="Genomic_DNA"/>
</dbReference>
<accession>A0A0E2KW03</accession>
<feature type="transmembrane region" description="Helical" evidence="1">
    <location>
        <begin position="228"/>
        <end position="252"/>
    </location>
</feature>
<feature type="transmembrane region" description="Helical" evidence="1">
    <location>
        <begin position="51"/>
        <end position="71"/>
    </location>
</feature>
<evidence type="ECO:0000256" key="1">
    <source>
        <dbReference type="SAM" id="Phobius"/>
    </source>
</evidence>
<dbReference type="AlphaFoldDB" id="A0A0E2KW03"/>
<evidence type="ECO:0000313" key="3">
    <source>
        <dbReference type="Proteomes" id="UP000016035"/>
    </source>
</evidence>
<dbReference type="RefSeq" id="WP_001681788.1">
    <property type="nucleotide sequence ID" value="NZ_KE701773.1"/>
</dbReference>
<feature type="transmembrane region" description="Helical" evidence="1">
    <location>
        <begin position="77"/>
        <end position="98"/>
    </location>
</feature>
<organism evidence="2 3">
    <name type="scientific">Escherichia coli (strain UMEA 3162-1)</name>
    <dbReference type="NCBI Taxonomy" id="1281200"/>
    <lineage>
        <taxon>Bacteria</taxon>
        <taxon>Pseudomonadati</taxon>
        <taxon>Pseudomonadota</taxon>
        <taxon>Gammaproteobacteria</taxon>
        <taxon>Enterobacterales</taxon>
        <taxon>Enterobacteriaceae</taxon>
        <taxon>Escherichia</taxon>
    </lineage>
</organism>
<name>A0A0E2KW03_ECOU3</name>
<protein>
    <submittedName>
        <fullName evidence="2">Uncharacterized protein</fullName>
    </submittedName>
</protein>
<keyword evidence="1" id="KW-0812">Transmembrane</keyword>
<gene>
    <name evidence="2" type="ORF">G925_05020</name>
</gene>
<feature type="transmembrane region" description="Helical" evidence="1">
    <location>
        <begin position="202"/>
        <end position="222"/>
    </location>
</feature>
<feature type="transmembrane region" description="Helical" evidence="1">
    <location>
        <begin position="159"/>
        <end position="182"/>
    </location>
</feature>
<dbReference type="PATRIC" id="fig|1281200.3.peg.5194"/>
<dbReference type="HOGENOM" id="CLU_942479_0_0_6"/>
<keyword evidence="1" id="KW-1133">Transmembrane helix</keyword>
<proteinExistence type="predicted"/>
<feature type="transmembrane region" description="Helical" evidence="1">
    <location>
        <begin position="6"/>
        <end position="30"/>
    </location>
</feature>